<evidence type="ECO:0000256" key="1">
    <source>
        <dbReference type="SAM" id="MobiDB-lite"/>
    </source>
</evidence>
<keyword evidence="3" id="KW-1185">Reference proteome</keyword>
<feature type="region of interest" description="Disordered" evidence="1">
    <location>
        <begin position="1"/>
        <end position="35"/>
    </location>
</feature>
<accession>A0ABR1B6Q2</accession>
<protein>
    <submittedName>
        <fullName evidence="2">Uncharacterized protein</fullName>
    </submittedName>
</protein>
<evidence type="ECO:0000313" key="3">
    <source>
        <dbReference type="Proteomes" id="UP001359485"/>
    </source>
</evidence>
<evidence type="ECO:0000313" key="2">
    <source>
        <dbReference type="EMBL" id="KAK6635887.1"/>
    </source>
</evidence>
<proteinExistence type="predicted"/>
<feature type="compositionally biased region" description="Acidic residues" evidence="1">
    <location>
        <begin position="11"/>
        <end position="24"/>
    </location>
</feature>
<sequence>MKSMLPKKNEEDEEEEDEEEEENYEEGKRKKRFVPEPTFLTAFSSPETAMRKKNEKKKVPGYRVPRLATSLAQGELGAERIQKCT</sequence>
<dbReference type="EMBL" id="JAWJWF010000003">
    <property type="protein sequence ID" value="KAK6635887.1"/>
    <property type="molecule type" value="Genomic_DNA"/>
</dbReference>
<name>A0ABR1B6Q2_POLSC</name>
<reference evidence="2 3" key="1">
    <citation type="submission" date="2023-09" db="EMBL/GenBank/DDBJ databases">
        <title>Genomes of two closely related lineages of the louse Polyplax serrata with different host specificities.</title>
        <authorList>
            <person name="Martinu J."/>
            <person name="Tarabai H."/>
            <person name="Stefka J."/>
            <person name="Hypsa V."/>
        </authorList>
    </citation>
    <scope>NUCLEOTIDE SEQUENCE [LARGE SCALE GENOMIC DNA]</scope>
    <source>
        <strain evidence="2">98ZLc_SE</strain>
    </source>
</reference>
<gene>
    <name evidence="2" type="ORF">RUM44_001141</name>
</gene>
<comment type="caution">
    <text evidence="2">The sequence shown here is derived from an EMBL/GenBank/DDBJ whole genome shotgun (WGS) entry which is preliminary data.</text>
</comment>
<dbReference type="Proteomes" id="UP001359485">
    <property type="component" value="Unassembled WGS sequence"/>
</dbReference>
<organism evidence="2 3">
    <name type="scientific">Polyplax serrata</name>
    <name type="common">Common mouse louse</name>
    <dbReference type="NCBI Taxonomy" id="468196"/>
    <lineage>
        <taxon>Eukaryota</taxon>
        <taxon>Metazoa</taxon>
        <taxon>Ecdysozoa</taxon>
        <taxon>Arthropoda</taxon>
        <taxon>Hexapoda</taxon>
        <taxon>Insecta</taxon>
        <taxon>Pterygota</taxon>
        <taxon>Neoptera</taxon>
        <taxon>Paraneoptera</taxon>
        <taxon>Psocodea</taxon>
        <taxon>Troctomorpha</taxon>
        <taxon>Phthiraptera</taxon>
        <taxon>Anoplura</taxon>
        <taxon>Polyplacidae</taxon>
        <taxon>Polyplax</taxon>
    </lineage>
</organism>